<comment type="function">
    <text evidence="6">Catalyzes the reduction of dTDP-6-deoxy-L-lyxo-4-hexulose to yield dTDP-L-rhamnose.</text>
</comment>
<keyword evidence="6" id="KW-0560">Oxidoreductase</keyword>
<gene>
    <name evidence="8" type="ORF">NYR02_03820</name>
</gene>
<dbReference type="Proteomes" id="UP001147830">
    <property type="component" value="Unassembled WGS sequence"/>
</dbReference>
<dbReference type="SUPFAM" id="SSF51735">
    <property type="entry name" value="NAD(P)-binding Rossmann-fold domains"/>
    <property type="match status" value="1"/>
</dbReference>
<evidence type="ECO:0000256" key="1">
    <source>
        <dbReference type="ARBA" id="ARBA00004781"/>
    </source>
</evidence>
<feature type="domain" description="RmlD-like substrate binding" evidence="7">
    <location>
        <begin position="73"/>
        <end position="270"/>
    </location>
</feature>
<evidence type="ECO:0000256" key="5">
    <source>
        <dbReference type="ARBA" id="ARBA00048200"/>
    </source>
</evidence>
<evidence type="ECO:0000313" key="8">
    <source>
        <dbReference type="EMBL" id="MCT7358148.1"/>
    </source>
</evidence>
<dbReference type="PANTHER" id="PTHR10491">
    <property type="entry name" value="DTDP-4-DEHYDRORHAMNOSE REDUCTASE"/>
    <property type="match status" value="1"/>
</dbReference>
<dbReference type="AlphaFoldDB" id="A0A9X2WD58"/>
<comment type="catalytic activity">
    <reaction evidence="5 6">
        <text>dTDP-beta-L-rhamnose + NADP(+) = dTDP-4-dehydro-beta-L-rhamnose + NADPH + H(+)</text>
        <dbReference type="Rhea" id="RHEA:21796"/>
        <dbReference type="ChEBI" id="CHEBI:15378"/>
        <dbReference type="ChEBI" id="CHEBI:57510"/>
        <dbReference type="ChEBI" id="CHEBI:57783"/>
        <dbReference type="ChEBI" id="CHEBI:58349"/>
        <dbReference type="ChEBI" id="CHEBI:62830"/>
        <dbReference type="EC" id="1.1.1.133"/>
    </reaction>
</comment>
<comment type="caution">
    <text evidence="8">The sequence shown here is derived from an EMBL/GenBank/DDBJ whole genome shotgun (WGS) entry which is preliminary data.</text>
</comment>
<dbReference type="GO" id="GO:0005829">
    <property type="term" value="C:cytosol"/>
    <property type="evidence" value="ECO:0007669"/>
    <property type="project" value="TreeGrafter"/>
</dbReference>
<evidence type="ECO:0000256" key="4">
    <source>
        <dbReference type="ARBA" id="ARBA00017099"/>
    </source>
</evidence>
<protein>
    <recommendedName>
        <fullName evidence="4 6">dTDP-4-dehydrorhamnose reductase</fullName>
        <ecNumber evidence="3 6">1.1.1.133</ecNumber>
    </recommendedName>
</protein>
<evidence type="ECO:0000313" key="9">
    <source>
        <dbReference type="Proteomes" id="UP001147830"/>
    </source>
</evidence>
<dbReference type="InterPro" id="IPR005913">
    <property type="entry name" value="dTDP_dehydrorham_reduct"/>
</dbReference>
<evidence type="ECO:0000256" key="3">
    <source>
        <dbReference type="ARBA" id="ARBA00012929"/>
    </source>
</evidence>
<name>A0A9X2WD58_9GAMM</name>
<comment type="pathway">
    <text evidence="1 6">Carbohydrate biosynthesis; dTDP-L-rhamnose biosynthesis.</text>
</comment>
<proteinExistence type="inferred from homology"/>
<reference evidence="8" key="2">
    <citation type="submission" date="2022-08" db="EMBL/GenBank/DDBJ databases">
        <authorList>
            <person name="Dong C."/>
        </authorList>
    </citation>
    <scope>NUCLEOTIDE SEQUENCE</scope>
    <source>
        <strain evidence="8">59MF3M-4</strain>
    </source>
</reference>
<dbReference type="Pfam" id="PF04321">
    <property type="entry name" value="RmlD_sub_bind"/>
    <property type="match status" value="1"/>
</dbReference>
<sequence length="275" mass="30832">MAISSFHSFIIGANRPVGHFLTRSLASQDLMYKGIGLESRERLALAAASKPFFVLVPSLFHPDDYAHIPFWLEQAEEQDVPVLLLSSMAIFRARPDAVYQETDENYAEHPLALDLLALEALTRNNRRHIILRIGQGFSLMADDFANRLLTAIRDEHTLSLDMQRKFSPTPADDIAEVILAMLKQAACSDHLWGTYHFCGVEPISSYAFAEALLAEAGQYENLSGVELKSQEGGLMPAVWAPVADNTLLFHTFGIKPKAWRKGLSRLIRRYYRAEG</sequence>
<dbReference type="EMBL" id="JAOANI010000012">
    <property type="protein sequence ID" value="MCT7358148.1"/>
    <property type="molecule type" value="Genomic_DNA"/>
</dbReference>
<accession>A0A9X2WD58</accession>
<keyword evidence="6" id="KW-0521">NADP</keyword>
<dbReference type="InterPro" id="IPR029903">
    <property type="entry name" value="RmlD-like-bd"/>
</dbReference>
<evidence type="ECO:0000256" key="6">
    <source>
        <dbReference type="RuleBase" id="RU364082"/>
    </source>
</evidence>
<comment type="cofactor">
    <cofactor evidence="6">
        <name>Mg(2+)</name>
        <dbReference type="ChEBI" id="CHEBI:18420"/>
    </cofactor>
    <text evidence="6">Binds 1 Mg(2+) ion per monomer.</text>
</comment>
<dbReference type="RefSeq" id="WP_260975068.1">
    <property type="nucleotide sequence ID" value="NZ_JAOANI010000012.1"/>
</dbReference>
<organism evidence="8 9">
    <name type="scientific">Thalassolituus pacificus</name>
    <dbReference type="NCBI Taxonomy" id="2975440"/>
    <lineage>
        <taxon>Bacteria</taxon>
        <taxon>Pseudomonadati</taxon>
        <taxon>Pseudomonadota</taxon>
        <taxon>Gammaproteobacteria</taxon>
        <taxon>Oceanospirillales</taxon>
        <taxon>Oceanospirillaceae</taxon>
        <taxon>Thalassolituus</taxon>
    </lineage>
</organism>
<evidence type="ECO:0000259" key="7">
    <source>
        <dbReference type="Pfam" id="PF04321"/>
    </source>
</evidence>
<evidence type="ECO:0000256" key="2">
    <source>
        <dbReference type="ARBA" id="ARBA00010944"/>
    </source>
</evidence>
<dbReference type="Gene3D" id="3.40.50.720">
    <property type="entry name" value="NAD(P)-binding Rossmann-like Domain"/>
    <property type="match status" value="1"/>
</dbReference>
<reference evidence="8" key="1">
    <citation type="journal article" date="2022" name="Front. Microbiol.">
        <title>Genome-based taxonomic rearrangement of Oceanobacter-related bacteria including the description of Thalassolituus hydrocarbonoclasticus sp. nov. and Thalassolituus pacificus sp. nov. and emended description of the genus Thalassolituus.</title>
        <authorList>
            <person name="Dong C."/>
            <person name="Wei L."/>
            <person name="Wang J."/>
            <person name="Lai Q."/>
            <person name="Huang Z."/>
            <person name="Shao Z."/>
        </authorList>
    </citation>
    <scope>NUCLEOTIDE SEQUENCE</scope>
    <source>
        <strain evidence="8">59MF3M-4</strain>
    </source>
</reference>
<dbReference type="PANTHER" id="PTHR10491:SF4">
    <property type="entry name" value="METHIONINE ADENOSYLTRANSFERASE 2 SUBUNIT BETA"/>
    <property type="match status" value="1"/>
</dbReference>
<dbReference type="InterPro" id="IPR036291">
    <property type="entry name" value="NAD(P)-bd_dom_sf"/>
</dbReference>
<dbReference type="GO" id="GO:0008831">
    <property type="term" value="F:dTDP-4-dehydrorhamnose reductase activity"/>
    <property type="evidence" value="ECO:0007669"/>
    <property type="project" value="UniProtKB-EC"/>
</dbReference>
<comment type="similarity">
    <text evidence="2 6">Belongs to the dTDP-4-dehydrorhamnose reductase family.</text>
</comment>
<dbReference type="GO" id="GO:0019305">
    <property type="term" value="P:dTDP-rhamnose biosynthetic process"/>
    <property type="evidence" value="ECO:0007669"/>
    <property type="project" value="TreeGrafter"/>
</dbReference>
<keyword evidence="9" id="KW-1185">Reference proteome</keyword>
<dbReference type="EC" id="1.1.1.133" evidence="3 6"/>